<accession>A0A7V7UXU3</accession>
<dbReference type="RefSeq" id="WP_151574350.1">
    <property type="nucleotide sequence ID" value="NZ_WBOT01000003.1"/>
</dbReference>
<comment type="caution">
    <text evidence="1">The sequence shown here is derived from an EMBL/GenBank/DDBJ whole genome shotgun (WGS) entry which is preliminary data.</text>
</comment>
<gene>
    <name evidence="1" type="ORF">F7732_12645</name>
</gene>
<name>A0A7V7UXU3_9BACI</name>
<dbReference type="OrthoDB" id="9789963at2"/>
<proteinExistence type="predicted"/>
<organism evidence="1 2">
    <name type="scientific">Bacillus mesophilum</name>
    <dbReference type="NCBI Taxonomy" id="1071718"/>
    <lineage>
        <taxon>Bacteria</taxon>
        <taxon>Bacillati</taxon>
        <taxon>Bacillota</taxon>
        <taxon>Bacilli</taxon>
        <taxon>Bacillales</taxon>
        <taxon>Bacillaceae</taxon>
        <taxon>Bacillus</taxon>
    </lineage>
</organism>
<protein>
    <submittedName>
        <fullName evidence="1">Uncharacterized protein</fullName>
    </submittedName>
</protein>
<dbReference type="EMBL" id="WBOT01000003">
    <property type="protein sequence ID" value="KAB2332923.1"/>
    <property type="molecule type" value="Genomic_DNA"/>
</dbReference>
<sequence>MQRKLITIVDSVDPDWVPTTELTVLIAPEIIAEYSKDEGLNFRVYPKPIGDVVDRALCKLISIRISKEPDFEWLAKASLVDVVRKYAIF</sequence>
<reference evidence="1 2" key="1">
    <citation type="journal article" date="2014" name="Arch. Microbiol.">
        <title>Bacillus mesophilum sp. nov., strain IITR-54T, a novel 4-chlorobiphenyl dechlorinating bacterium.</title>
        <authorList>
            <person name="Manickam N."/>
            <person name="Singh N.K."/>
            <person name="Bajaj A."/>
            <person name="Kumar R.M."/>
            <person name="Kaur G."/>
            <person name="Kaur N."/>
            <person name="Bala M."/>
            <person name="Kumar A."/>
            <person name="Mayilraj S."/>
        </authorList>
    </citation>
    <scope>NUCLEOTIDE SEQUENCE [LARGE SCALE GENOMIC DNA]</scope>
    <source>
        <strain evidence="1 2">IITR-54</strain>
    </source>
</reference>
<keyword evidence="2" id="KW-1185">Reference proteome</keyword>
<evidence type="ECO:0000313" key="1">
    <source>
        <dbReference type="EMBL" id="KAB2332923.1"/>
    </source>
</evidence>
<dbReference type="Proteomes" id="UP000441354">
    <property type="component" value="Unassembled WGS sequence"/>
</dbReference>
<evidence type="ECO:0000313" key="2">
    <source>
        <dbReference type="Proteomes" id="UP000441354"/>
    </source>
</evidence>
<dbReference type="AlphaFoldDB" id="A0A7V7UXU3"/>